<accession>A0AAJ6AJF3</accession>
<evidence type="ECO:0000313" key="5">
    <source>
        <dbReference type="EMBL" id="WGH94415.1"/>
    </source>
</evidence>
<proteinExistence type="predicted"/>
<organism evidence="5 6">
    <name type="scientific">Auritidibacter ignavus</name>
    <dbReference type="NCBI Taxonomy" id="678932"/>
    <lineage>
        <taxon>Bacteria</taxon>
        <taxon>Bacillati</taxon>
        <taxon>Actinomycetota</taxon>
        <taxon>Actinomycetes</taxon>
        <taxon>Micrococcales</taxon>
        <taxon>Micrococcaceae</taxon>
        <taxon>Auritidibacter</taxon>
    </lineage>
</organism>
<dbReference type="InterPro" id="IPR006140">
    <property type="entry name" value="D-isomer_DH_NAD-bd"/>
</dbReference>
<dbReference type="PANTHER" id="PTHR43333">
    <property type="entry name" value="2-HACID_DH_C DOMAIN-CONTAINING PROTEIN"/>
    <property type="match status" value="1"/>
</dbReference>
<dbReference type="AlphaFoldDB" id="A0AAJ6AJF3"/>
<evidence type="ECO:0000313" key="6">
    <source>
        <dbReference type="Proteomes" id="UP001224674"/>
    </source>
</evidence>
<dbReference type="InterPro" id="IPR036291">
    <property type="entry name" value="NAD(P)-bd_dom_sf"/>
</dbReference>
<dbReference type="Proteomes" id="UP001224674">
    <property type="component" value="Chromosome"/>
</dbReference>
<dbReference type="GO" id="GO:0051287">
    <property type="term" value="F:NAD binding"/>
    <property type="evidence" value="ECO:0007669"/>
    <property type="project" value="InterPro"/>
</dbReference>
<dbReference type="Gene3D" id="3.40.50.720">
    <property type="entry name" value="NAD(P)-binding Rossmann-like Domain"/>
    <property type="match status" value="2"/>
</dbReference>
<protein>
    <submittedName>
        <fullName evidence="5">NAD(P)-dependent oxidoreductase</fullName>
    </submittedName>
</protein>
<feature type="domain" description="D-isomer specific 2-hydroxyacid dehydrogenase NAD-binding" evidence="4">
    <location>
        <begin position="119"/>
        <end position="288"/>
    </location>
</feature>
<keyword evidence="1" id="KW-0560">Oxidoreductase</keyword>
<sequence>MTQHSSAQTTDRLLILPSDEDRRGTRYDQAHRVTEQLAHEHGIPRVEQAEGTATLLVIVQTISPTTLRTALEQNPHLRWVQFPFAGIEPLLPVIRQAPEITYTSAAGSYAPPVAEHGLALTLALLRHLPERLRATSWGQPKGTTLDGCHIAIIGGGGIGRELVRLFSTWDTKITVVRRTEAEVPGAYRTLTQQHLHEAITDADVVVLAAAATDQTAGMFSAREFAVMKPSAVLVNVARGSLVVTDDLLKALTTGEISAAGLDVTDPEPLPDGHPLWSTPNVIITPHSADTAEMCIPLLDERIQHNLIEALRHRDLAEADLQGRVDLDAGY</sequence>
<dbReference type="PROSITE" id="PS00671">
    <property type="entry name" value="D_2_HYDROXYACID_DH_3"/>
    <property type="match status" value="1"/>
</dbReference>
<gene>
    <name evidence="5" type="ORF">QDX21_06465</name>
</gene>
<feature type="compositionally biased region" description="Polar residues" evidence="3">
    <location>
        <begin position="1"/>
        <end position="11"/>
    </location>
</feature>
<reference evidence="5 6" key="1">
    <citation type="submission" date="2023-03" db="EMBL/GenBank/DDBJ databases">
        <title>Complete genome sequences of several Auritidibacter ignavus strains isolated from ear infections.</title>
        <authorList>
            <person name="Baehr T."/>
            <person name="Baumhoegger A.M."/>
        </authorList>
    </citation>
    <scope>NUCLEOTIDE SEQUENCE [LARGE SCALE GENOMIC DNA]</scope>
    <source>
        <strain evidence="5 6">BABAE-6</strain>
    </source>
</reference>
<evidence type="ECO:0000256" key="1">
    <source>
        <dbReference type="ARBA" id="ARBA00023002"/>
    </source>
</evidence>
<keyword evidence="6" id="KW-1185">Reference proteome</keyword>
<evidence type="ECO:0000259" key="4">
    <source>
        <dbReference type="Pfam" id="PF02826"/>
    </source>
</evidence>
<name>A0AAJ6AJF3_9MICC</name>
<keyword evidence="2" id="KW-0520">NAD</keyword>
<dbReference type="GO" id="GO:0016616">
    <property type="term" value="F:oxidoreductase activity, acting on the CH-OH group of donors, NAD or NADP as acceptor"/>
    <property type="evidence" value="ECO:0007669"/>
    <property type="project" value="UniProtKB-ARBA"/>
</dbReference>
<dbReference type="RefSeq" id="WP_110099396.1">
    <property type="nucleotide sequence ID" value="NZ_CP122566.1"/>
</dbReference>
<feature type="region of interest" description="Disordered" evidence="3">
    <location>
        <begin position="1"/>
        <end position="21"/>
    </location>
</feature>
<evidence type="ECO:0000256" key="2">
    <source>
        <dbReference type="ARBA" id="ARBA00023027"/>
    </source>
</evidence>
<dbReference type="Pfam" id="PF02826">
    <property type="entry name" value="2-Hacid_dh_C"/>
    <property type="match status" value="1"/>
</dbReference>
<dbReference type="SUPFAM" id="SSF51735">
    <property type="entry name" value="NAD(P)-binding Rossmann-fold domains"/>
    <property type="match status" value="1"/>
</dbReference>
<dbReference type="PANTHER" id="PTHR43333:SF1">
    <property type="entry name" value="D-ISOMER SPECIFIC 2-HYDROXYACID DEHYDROGENASE NAD-BINDING DOMAIN-CONTAINING PROTEIN"/>
    <property type="match status" value="1"/>
</dbReference>
<dbReference type="InterPro" id="IPR029753">
    <property type="entry name" value="D-isomer_DH_CS"/>
</dbReference>
<dbReference type="EMBL" id="CP122566">
    <property type="protein sequence ID" value="WGH94415.1"/>
    <property type="molecule type" value="Genomic_DNA"/>
</dbReference>
<evidence type="ECO:0000256" key="3">
    <source>
        <dbReference type="SAM" id="MobiDB-lite"/>
    </source>
</evidence>